<dbReference type="Proteomes" id="UP000321201">
    <property type="component" value="Unassembled WGS sequence"/>
</dbReference>
<feature type="transmembrane region" description="Helical" evidence="1">
    <location>
        <begin position="84"/>
        <end position="112"/>
    </location>
</feature>
<keyword evidence="1" id="KW-0812">Transmembrane</keyword>
<dbReference type="AlphaFoldDB" id="A0A5C7EG57"/>
<dbReference type="EMBL" id="VPFL01000039">
    <property type="protein sequence ID" value="TXF10007.1"/>
    <property type="molecule type" value="Genomic_DNA"/>
</dbReference>
<organism evidence="2 3">
    <name type="scientific">Pelomicrobium methylotrophicum</name>
    <dbReference type="NCBI Taxonomy" id="2602750"/>
    <lineage>
        <taxon>Bacteria</taxon>
        <taxon>Pseudomonadati</taxon>
        <taxon>Pseudomonadota</taxon>
        <taxon>Hydrogenophilia</taxon>
        <taxon>Hydrogenophilia incertae sedis</taxon>
        <taxon>Pelomicrobium</taxon>
    </lineage>
</organism>
<proteinExistence type="predicted"/>
<dbReference type="PANTHER" id="PTHR39165">
    <property type="entry name" value="IG HYPOTHETICAL 17883"/>
    <property type="match status" value="1"/>
</dbReference>
<name>A0A5C7EG57_9PROT</name>
<protein>
    <submittedName>
        <fullName evidence="2">DUF456 family protein</fullName>
    </submittedName>
</protein>
<evidence type="ECO:0000313" key="3">
    <source>
        <dbReference type="Proteomes" id="UP000321201"/>
    </source>
</evidence>
<evidence type="ECO:0000313" key="2">
    <source>
        <dbReference type="EMBL" id="TXF10007.1"/>
    </source>
</evidence>
<feature type="transmembrane region" description="Helical" evidence="1">
    <location>
        <begin position="49"/>
        <end position="72"/>
    </location>
</feature>
<dbReference type="PANTHER" id="PTHR39165:SF1">
    <property type="entry name" value="DUF456 DOMAIN-CONTAINING PROTEIN"/>
    <property type="match status" value="1"/>
</dbReference>
<feature type="transmembrane region" description="Helical" evidence="1">
    <location>
        <begin position="132"/>
        <end position="158"/>
    </location>
</feature>
<comment type="caution">
    <text evidence="2">The sequence shown here is derived from an EMBL/GenBank/DDBJ whole genome shotgun (WGS) entry which is preliminary data.</text>
</comment>
<sequence length="159" mass="16135">MTALLWTVVVALVAVGIVGTVLPWLPGVPLVFGALLLAAWIDDFQRVSAFTVGVLAALTVVAVLVDLAASTLGAERVGASGRAVAGAALGTVVGAFFGLPGLLLGPFLGAVIGEYTTRSDWSRAARAGIGTWIGLLLGTLAKLALVFTMLGVFVTAYLL</sequence>
<reference evidence="2 3" key="1">
    <citation type="submission" date="2019-08" db="EMBL/GenBank/DDBJ databases">
        <title>Pelomicrobium methylotrophicum gen. nov., sp. nov. a moderately thermophilic, facultatively anaerobic, lithoautotrophic and methylotrophic bacterium isolated from a terrestrial mud volcano.</title>
        <authorList>
            <person name="Slobodkina G.B."/>
            <person name="Merkel A.Y."/>
            <person name="Slobodkin A.I."/>
        </authorList>
    </citation>
    <scope>NUCLEOTIDE SEQUENCE [LARGE SCALE GENOMIC DNA]</scope>
    <source>
        <strain evidence="2 3">SM250</strain>
    </source>
</reference>
<dbReference type="InterPro" id="IPR007403">
    <property type="entry name" value="DUF456"/>
</dbReference>
<keyword evidence="1" id="KW-1133">Transmembrane helix</keyword>
<dbReference type="InParanoid" id="A0A5C7EG57"/>
<dbReference type="RefSeq" id="WP_147801195.1">
    <property type="nucleotide sequence ID" value="NZ_VPFL01000039.1"/>
</dbReference>
<dbReference type="Pfam" id="PF04306">
    <property type="entry name" value="DUF456"/>
    <property type="match status" value="1"/>
</dbReference>
<evidence type="ECO:0000256" key="1">
    <source>
        <dbReference type="SAM" id="Phobius"/>
    </source>
</evidence>
<gene>
    <name evidence="2" type="ORF">FR698_16035</name>
</gene>
<keyword evidence="3" id="KW-1185">Reference proteome</keyword>
<keyword evidence="1" id="KW-0472">Membrane</keyword>
<accession>A0A5C7EG57</accession>